<feature type="transmembrane region" description="Helical" evidence="8">
    <location>
        <begin position="302"/>
        <end position="324"/>
    </location>
</feature>
<proteinExistence type="inferred from homology"/>
<feature type="transmembrane region" description="Helical" evidence="8">
    <location>
        <begin position="202"/>
        <end position="222"/>
    </location>
</feature>
<dbReference type="PANTHER" id="PTHR16189:SF0">
    <property type="entry name" value="TRANSMEMBRANE PROTEIN 104"/>
    <property type="match status" value="1"/>
</dbReference>
<evidence type="ECO:0000256" key="3">
    <source>
        <dbReference type="ARBA" id="ARBA00022989"/>
    </source>
</evidence>
<evidence type="ECO:0000256" key="1">
    <source>
        <dbReference type="ARBA" id="ARBA00004141"/>
    </source>
</evidence>
<evidence type="ECO:0000256" key="6">
    <source>
        <dbReference type="ARBA" id="ARBA00038166"/>
    </source>
</evidence>
<feature type="transmembrane region" description="Helical" evidence="8">
    <location>
        <begin position="41"/>
        <end position="73"/>
    </location>
</feature>
<feature type="domain" description="Amino acid transporter transmembrane" evidence="9">
    <location>
        <begin position="10"/>
        <end position="64"/>
    </location>
</feature>
<feature type="compositionally biased region" description="Acidic residues" evidence="7">
    <location>
        <begin position="95"/>
        <end position="104"/>
    </location>
</feature>
<comment type="similarity">
    <text evidence="6">Belongs to the TMEM104 family.</text>
</comment>
<dbReference type="PANTHER" id="PTHR16189">
    <property type="entry name" value="TRANSMEMBRANE PROTEIN 104-RELATED"/>
    <property type="match status" value="1"/>
</dbReference>
<evidence type="ECO:0000256" key="8">
    <source>
        <dbReference type="SAM" id="Phobius"/>
    </source>
</evidence>
<protein>
    <recommendedName>
        <fullName evidence="9">Amino acid transporter transmembrane domain-containing protein</fullName>
    </recommendedName>
</protein>
<accession>A0A8S1CRT6</accession>
<comment type="subcellular location">
    <subcellularLocation>
        <location evidence="1">Membrane</location>
        <topology evidence="1">Multi-pass membrane protein</topology>
    </subcellularLocation>
</comment>
<feature type="transmembrane region" description="Helical" evidence="8">
    <location>
        <begin position="452"/>
        <end position="474"/>
    </location>
</feature>
<sequence>MPISAQTEQKYSTWTGLVYIFNLIVGTGALTLPSVFSRAGWAAGVGLILVLAFMSFLTVTFVVESIAAANALLKWKRIQERKSSDDHTNEHNDTTEDAEEDDPLVEQENLVNPTPLNFFCIEEKVELGQMAVLFFSRWGQILFYLCIIIYLYGDLAIYAAAISKSMTDVVCSLNIVNGTMNTTVPDSAPCWLDNPKYSRMDVYRAFLGLFLLLVGPFTFFNVQKTKYLQMFTSVMRWSAFSLMISIASAVLIKDGVQGHPPLATLSGLPALFGACVYSFMCHHSLPGLITPIKDKNRLYSSLLADYLLVVSFYLLLALTGVFAFNHLEDLYTLVFWQPGHATGYFLALFPVLTLSTSFPVVAVTLRSNMEALAPSCGPWWLRRGFFPLLAILPPLAVAFTTTDLSILVGVTGTYAGAGVQYVIPAILVWCARRQSKSALRLSSNECRFGSPFIGAGWVGLVLLWALAAVVLVTFNTIEKLEGKIN</sequence>
<evidence type="ECO:0000256" key="4">
    <source>
        <dbReference type="ARBA" id="ARBA00023136"/>
    </source>
</evidence>
<dbReference type="OrthoDB" id="294541at2759"/>
<organism evidence="10 11">
    <name type="scientific">Cloeon dipterum</name>
    <dbReference type="NCBI Taxonomy" id="197152"/>
    <lineage>
        <taxon>Eukaryota</taxon>
        <taxon>Metazoa</taxon>
        <taxon>Ecdysozoa</taxon>
        <taxon>Arthropoda</taxon>
        <taxon>Hexapoda</taxon>
        <taxon>Insecta</taxon>
        <taxon>Pterygota</taxon>
        <taxon>Palaeoptera</taxon>
        <taxon>Ephemeroptera</taxon>
        <taxon>Pisciforma</taxon>
        <taxon>Baetidae</taxon>
        <taxon>Cloeon</taxon>
    </lineage>
</organism>
<evidence type="ECO:0000313" key="11">
    <source>
        <dbReference type="Proteomes" id="UP000494165"/>
    </source>
</evidence>
<dbReference type="Proteomes" id="UP000494165">
    <property type="component" value="Unassembled WGS sequence"/>
</dbReference>
<feature type="region of interest" description="Disordered" evidence="7">
    <location>
        <begin position="83"/>
        <end position="104"/>
    </location>
</feature>
<keyword evidence="3 8" id="KW-1133">Transmembrane helix</keyword>
<comment type="caution">
    <text evidence="10">The sequence shown here is derived from an EMBL/GenBank/DDBJ whole genome shotgun (WGS) entry which is preliminary data.</text>
</comment>
<dbReference type="Pfam" id="PF01490">
    <property type="entry name" value="Aa_trans"/>
    <property type="match status" value="2"/>
</dbReference>
<evidence type="ECO:0000259" key="9">
    <source>
        <dbReference type="Pfam" id="PF01490"/>
    </source>
</evidence>
<feature type="transmembrane region" description="Helical" evidence="8">
    <location>
        <begin position="385"/>
        <end position="408"/>
    </location>
</feature>
<feature type="transmembrane region" description="Helical" evidence="8">
    <location>
        <begin position="234"/>
        <end position="252"/>
    </location>
</feature>
<evidence type="ECO:0000256" key="2">
    <source>
        <dbReference type="ARBA" id="ARBA00022692"/>
    </source>
</evidence>
<gene>
    <name evidence="10" type="ORF">CLODIP_2_CD08268</name>
</gene>
<feature type="transmembrane region" description="Helical" evidence="8">
    <location>
        <begin position="344"/>
        <end position="365"/>
    </location>
</feature>
<keyword evidence="11" id="KW-1185">Reference proteome</keyword>
<keyword evidence="5" id="KW-0325">Glycoprotein</keyword>
<dbReference type="GO" id="GO:0016020">
    <property type="term" value="C:membrane"/>
    <property type="evidence" value="ECO:0007669"/>
    <property type="project" value="UniProtKB-SubCell"/>
</dbReference>
<feature type="compositionally biased region" description="Basic and acidic residues" evidence="7">
    <location>
        <begin position="83"/>
        <end position="94"/>
    </location>
</feature>
<dbReference type="InterPro" id="IPR013057">
    <property type="entry name" value="AA_transpt_TM"/>
</dbReference>
<feature type="domain" description="Amino acid transporter transmembrane" evidence="9">
    <location>
        <begin position="129"/>
        <end position="437"/>
    </location>
</feature>
<name>A0A8S1CRT6_9INSE</name>
<keyword evidence="2 8" id="KW-0812">Transmembrane</keyword>
<feature type="transmembrane region" description="Helical" evidence="8">
    <location>
        <begin position="12"/>
        <end position="35"/>
    </location>
</feature>
<feature type="transmembrane region" description="Helical" evidence="8">
    <location>
        <begin position="264"/>
        <end position="281"/>
    </location>
</feature>
<evidence type="ECO:0000256" key="5">
    <source>
        <dbReference type="ARBA" id="ARBA00023180"/>
    </source>
</evidence>
<dbReference type="EMBL" id="CADEPI010000056">
    <property type="protein sequence ID" value="CAB3370906.1"/>
    <property type="molecule type" value="Genomic_DNA"/>
</dbReference>
<evidence type="ECO:0000313" key="10">
    <source>
        <dbReference type="EMBL" id="CAB3370906.1"/>
    </source>
</evidence>
<evidence type="ECO:0000256" key="7">
    <source>
        <dbReference type="SAM" id="MobiDB-lite"/>
    </source>
</evidence>
<keyword evidence="4 8" id="KW-0472">Membrane</keyword>
<feature type="transmembrane region" description="Helical" evidence="8">
    <location>
        <begin position="141"/>
        <end position="162"/>
    </location>
</feature>
<dbReference type="AlphaFoldDB" id="A0A8S1CRT6"/>
<feature type="transmembrane region" description="Helical" evidence="8">
    <location>
        <begin position="414"/>
        <end position="431"/>
    </location>
</feature>
<reference evidence="10 11" key="1">
    <citation type="submission" date="2020-04" db="EMBL/GenBank/DDBJ databases">
        <authorList>
            <person name="Alioto T."/>
            <person name="Alioto T."/>
            <person name="Gomez Garrido J."/>
        </authorList>
    </citation>
    <scope>NUCLEOTIDE SEQUENCE [LARGE SCALE GENOMIC DNA]</scope>
</reference>